<keyword evidence="2" id="KW-1185">Reference proteome</keyword>
<reference evidence="2" key="1">
    <citation type="submission" date="2015-02" db="EMBL/GenBank/DDBJ databases">
        <authorList>
            <person name="Chooi Y.-H."/>
        </authorList>
    </citation>
    <scope>NUCLEOTIDE SEQUENCE [LARGE SCALE GENOMIC DNA]</scope>
    <source>
        <strain evidence="2">strain Y</strain>
    </source>
</reference>
<name>A0A0D6JF13_9HYPH</name>
<dbReference type="Proteomes" id="UP000033187">
    <property type="component" value="Chromosome 1"/>
</dbReference>
<evidence type="ECO:0000313" key="1">
    <source>
        <dbReference type="EMBL" id="CPR19163.1"/>
    </source>
</evidence>
<proteinExistence type="predicted"/>
<accession>A0A0D6JF13</accession>
<organism evidence="1 2">
    <name type="scientific">Candidatus Filomicrobium marinum</name>
    <dbReference type="NCBI Taxonomy" id="1608628"/>
    <lineage>
        <taxon>Bacteria</taxon>
        <taxon>Pseudomonadati</taxon>
        <taxon>Pseudomonadota</taxon>
        <taxon>Alphaproteobacteria</taxon>
        <taxon>Hyphomicrobiales</taxon>
        <taxon>Hyphomicrobiaceae</taxon>
        <taxon>Filomicrobium</taxon>
    </lineage>
</organism>
<sequence length="97" mass="11138">MTITCRHVLTTLPRRTDADGPAIAAGLFAFREHHRDHYASVQEFNRRYVEEILAPLDPQRVVDDLLALTDGRVPTLLCWEQRASLPRLRAGFNGERR</sequence>
<dbReference type="EMBL" id="LN829119">
    <property type="protein sequence ID" value="CPR19163.1"/>
    <property type="molecule type" value="Genomic_DNA"/>
</dbReference>
<dbReference type="KEGG" id="fiy:BN1229_v1_2037"/>
<protein>
    <submittedName>
        <fullName evidence="1">Uncharacterized protein</fullName>
    </submittedName>
</protein>
<evidence type="ECO:0000313" key="2">
    <source>
        <dbReference type="Proteomes" id="UP000033187"/>
    </source>
</evidence>
<gene>
    <name evidence="1" type="ORF">YBN1229_v1_2037</name>
</gene>
<dbReference type="AlphaFoldDB" id="A0A0D6JF13"/>